<evidence type="ECO:0000256" key="3">
    <source>
        <dbReference type="ARBA" id="ARBA00012851"/>
    </source>
</evidence>
<dbReference type="InterPro" id="IPR024072">
    <property type="entry name" value="DHFR-like_dom_sf"/>
</dbReference>
<gene>
    <name evidence="11" type="ORF">CSOJ01_05659</name>
</gene>
<comment type="similarity">
    <text evidence="2">Belongs to the HTP reductase family.</text>
</comment>
<dbReference type="SUPFAM" id="SSF53597">
    <property type="entry name" value="Dihydrofolate reductase-like"/>
    <property type="match status" value="1"/>
</dbReference>
<accession>A0A8H6JF48</accession>
<evidence type="ECO:0000256" key="1">
    <source>
        <dbReference type="ARBA" id="ARBA00003555"/>
    </source>
</evidence>
<evidence type="ECO:0000256" key="8">
    <source>
        <dbReference type="ARBA" id="ARBA00047550"/>
    </source>
</evidence>
<name>A0A8H6JF48_9PEZI</name>
<reference evidence="11 12" key="1">
    <citation type="journal article" date="2020" name="Phytopathology">
        <title>Genome Sequence Resources of Colletotrichum truncatum, C. plurivorum, C. musicola, and C. sojae: Four Species Pathogenic to Soybean (Glycine max).</title>
        <authorList>
            <person name="Rogerio F."/>
            <person name="Boufleur T.R."/>
            <person name="Ciampi-Guillardi M."/>
            <person name="Sukno S.A."/>
            <person name="Thon M.R."/>
            <person name="Massola Junior N.S."/>
            <person name="Baroncelli R."/>
        </authorList>
    </citation>
    <scope>NUCLEOTIDE SEQUENCE [LARGE SCALE GENOMIC DNA]</scope>
    <source>
        <strain evidence="11 12">LFN0009</strain>
    </source>
</reference>
<dbReference type="AlphaFoldDB" id="A0A8H6JF48"/>
<feature type="domain" description="Bacterial bifunctional deaminase-reductase C-terminal" evidence="10">
    <location>
        <begin position="9"/>
        <end position="171"/>
    </location>
</feature>
<evidence type="ECO:0000313" key="11">
    <source>
        <dbReference type="EMBL" id="KAF6811526.1"/>
    </source>
</evidence>
<evidence type="ECO:0000256" key="6">
    <source>
        <dbReference type="ARBA" id="ARBA00030073"/>
    </source>
</evidence>
<evidence type="ECO:0000256" key="2">
    <source>
        <dbReference type="ARBA" id="ARBA00009723"/>
    </source>
</evidence>
<dbReference type="Proteomes" id="UP000652219">
    <property type="component" value="Unassembled WGS sequence"/>
</dbReference>
<protein>
    <recommendedName>
        <fullName evidence="4">2,5-diamino-6-ribosylamino-4(3H)-pyrimidinone 5'-phosphate reductase</fullName>
        <ecNumber evidence="3">1.1.1.302</ecNumber>
    </recommendedName>
    <alternativeName>
        <fullName evidence="7">2,5-diamino-6-(5-phospho-D-ribosylamino)pyrimidin-4(3H)-one reductase</fullName>
    </alternativeName>
    <alternativeName>
        <fullName evidence="6">2,5-diamino-6-ribitylamino-4(3H)-pyrimidinone 5'-phosphate synthase</fullName>
    </alternativeName>
</protein>
<proteinExistence type="inferred from homology"/>
<dbReference type="Gene3D" id="3.40.430.10">
    <property type="entry name" value="Dihydrofolate Reductase, subunit A"/>
    <property type="match status" value="1"/>
</dbReference>
<dbReference type="InterPro" id="IPR050765">
    <property type="entry name" value="Riboflavin_Biosynth_HTPR"/>
</dbReference>
<organism evidence="11 12">
    <name type="scientific">Colletotrichum sojae</name>
    <dbReference type="NCBI Taxonomy" id="2175907"/>
    <lineage>
        <taxon>Eukaryota</taxon>
        <taxon>Fungi</taxon>
        <taxon>Dikarya</taxon>
        <taxon>Ascomycota</taxon>
        <taxon>Pezizomycotina</taxon>
        <taxon>Sordariomycetes</taxon>
        <taxon>Hypocreomycetidae</taxon>
        <taxon>Glomerellales</taxon>
        <taxon>Glomerellaceae</taxon>
        <taxon>Colletotrichum</taxon>
        <taxon>Colletotrichum orchidearum species complex</taxon>
    </lineage>
</organism>
<dbReference type="Pfam" id="PF01872">
    <property type="entry name" value="RibD_C"/>
    <property type="match status" value="1"/>
</dbReference>
<keyword evidence="12" id="KW-1185">Reference proteome</keyword>
<dbReference type="EC" id="1.1.1.302" evidence="3"/>
<evidence type="ECO:0000256" key="5">
    <source>
        <dbReference type="ARBA" id="ARBA00022619"/>
    </source>
</evidence>
<comment type="caution">
    <text evidence="11">The sequence shown here is derived from an EMBL/GenBank/DDBJ whole genome shotgun (WGS) entry which is preliminary data.</text>
</comment>
<evidence type="ECO:0000313" key="12">
    <source>
        <dbReference type="Proteomes" id="UP000652219"/>
    </source>
</evidence>
<comment type="catalytic activity">
    <reaction evidence="9">
        <text>2,5-diamino-6-(1-D-ribitylamino)pyrimidin-4(3H)-one 5'-phosphate + NADP(+) = 2,5-diamino-6-(1-D-ribosylamino)pyrimidin-4(3H)-one 5'-phosphate + NADPH + H(+)</text>
        <dbReference type="Rhea" id="RHEA:27278"/>
        <dbReference type="ChEBI" id="CHEBI:15378"/>
        <dbReference type="ChEBI" id="CHEBI:57783"/>
        <dbReference type="ChEBI" id="CHEBI:58349"/>
        <dbReference type="ChEBI" id="CHEBI:58890"/>
        <dbReference type="ChEBI" id="CHEBI:59545"/>
        <dbReference type="EC" id="1.1.1.302"/>
    </reaction>
</comment>
<comment type="catalytic activity">
    <reaction evidence="8">
        <text>2,5-diamino-6-(1-D-ribitylamino)pyrimidin-4(3H)-one 5'-phosphate + NAD(+) = 2,5-diamino-6-(1-D-ribosylamino)pyrimidin-4(3H)-one 5'-phosphate + NADH + H(+)</text>
        <dbReference type="Rhea" id="RHEA:27274"/>
        <dbReference type="ChEBI" id="CHEBI:15378"/>
        <dbReference type="ChEBI" id="CHEBI:57540"/>
        <dbReference type="ChEBI" id="CHEBI:57945"/>
        <dbReference type="ChEBI" id="CHEBI:58890"/>
        <dbReference type="ChEBI" id="CHEBI:59545"/>
        <dbReference type="EC" id="1.1.1.302"/>
    </reaction>
</comment>
<evidence type="ECO:0000256" key="4">
    <source>
        <dbReference type="ARBA" id="ARBA00015035"/>
    </source>
</evidence>
<sequence>MKQEPSRRLRYNVATSLDGFIAPPDGSTCWIKHDAAIDFAALYAEFDTFVMGRKTYECMFSAGAQNPLLKQPKDSILVFSRTLKPEEHPAVTVVADGLVSRVAELKAREGSRDIWLMGGAQLAGPLLDAGLLDSVEAAMMPVLLGKGTRMVRESPLTPLGGFRLDLAECRPLRCSGIVLCKYNVSRGMAASLGEAMMFG</sequence>
<dbReference type="PANTHER" id="PTHR38011:SF11">
    <property type="entry name" value="2,5-DIAMINO-6-RIBOSYLAMINO-4(3H)-PYRIMIDINONE 5'-PHOSPHATE REDUCTASE"/>
    <property type="match status" value="1"/>
</dbReference>
<dbReference type="EMBL" id="WIGN01000073">
    <property type="protein sequence ID" value="KAF6811526.1"/>
    <property type="molecule type" value="Genomic_DNA"/>
</dbReference>
<evidence type="ECO:0000259" key="10">
    <source>
        <dbReference type="Pfam" id="PF01872"/>
    </source>
</evidence>
<dbReference type="GO" id="GO:0008703">
    <property type="term" value="F:5-amino-6-(5-phosphoribosylamino)uracil reductase activity"/>
    <property type="evidence" value="ECO:0007669"/>
    <property type="project" value="InterPro"/>
</dbReference>
<keyword evidence="5" id="KW-0686">Riboflavin biosynthesis</keyword>
<comment type="function">
    <text evidence="1">Catalyzes an early step in riboflavin biosynthesis, the NADPH-dependent reduction of the ribose side chain of 2,5-diamino-6-ribosylamino-4(3H)-pyrimidinone 5'-phosphate, yielding 2,5-diamino-6-ribitylamino-4(3H)-pyrimidinone 5'-phosphate.</text>
</comment>
<dbReference type="InterPro" id="IPR002734">
    <property type="entry name" value="RibDG_C"/>
</dbReference>
<dbReference type="PANTHER" id="PTHR38011">
    <property type="entry name" value="DIHYDROFOLATE REDUCTASE FAMILY PROTEIN (AFU_ORTHOLOGUE AFUA_8G06820)"/>
    <property type="match status" value="1"/>
</dbReference>
<dbReference type="GO" id="GO:0009231">
    <property type="term" value="P:riboflavin biosynthetic process"/>
    <property type="evidence" value="ECO:0007669"/>
    <property type="project" value="UniProtKB-KW"/>
</dbReference>
<evidence type="ECO:0000256" key="7">
    <source>
        <dbReference type="ARBA" id="ARBA00031630"/>
    </source>
</evidence>
<evidence type="ECO:0000256" key="9">
    <source>
        <dbReference type="ARBA" id="ARBA00049020"/>
    </source>
</evidence>